<dbReference type="NCBIfam" id="TIGR00691">
    <property type="entry name" value="spoT_relA"/>
    <property type="match status" value="1"/>
</dbReference>
<dbReference type="AlphaFoldDB" id="A0AAE3EID5"/>
<dbReference type="SMART" id="SM00954">
    <property type="entry name" value="RelA_SpoT"/>
    <property type="match status" value="1"/>
</dbReference>
<evidence type="ECO:0000259" key="3">
    <source>
        <dbReference type="PROSITE" id="PS51880"/>
    </source>
</evidence>
<organism evidence="4 5">
    <name type="scientific">Teretinema zuelzerae</name>
    <dbReference type="NCBI Taxonomy" id="156"/>
    <lineage>
        <taxon>Bacteria</taxon>
        <taxon>Pseudomonadati</taxon>
        <taxon>Spirochaetota</taxon>
        <taxon>Spirochaetia</taxon>
        <taxon>Spirochaetales</taxon>
        <taxon>Treponemataceae</taxon>
        <taxon>Teretinema</taxon>
    </lineage>
</organism>
<evidence type="ECO:0000313" key="4">
    <source>
        <dbReference type="EMBL" id="MCD1655580.1"/>
    </source>
</evidence>
<dbReference type="GO" id="GO:0005886">
    <property type="term" value="C:plasma membrane"/>
    <property type="evidence" value="ECO:0007669"/>
    <property type="project" value="TreeGrafter"/>
</dbReference>
<comment type="similarity">
    <text evidence="1">Belongs to the relA/spoT family.</text>
</comment>
<evidence type="ECO:0000256" key="1">
    <source>
        <dbReference type="RuleBase" id="RU003847"/>
    </source>
</evidence>
<sequence>MTEYPESLFKDYPHFSPEESDQISRALEYLISVSSNMARPSGEAFSAHPVRVARILADLGMDGDTVAAALFHASAELPDFSPEILLSRFNPTVESLVSGSSRISGLNMKNKTLQQAESIRKMFFAMINDIRILMIRLADRLDKMRSLKNLPESEARVIAQETIEIWAPLANRLGISSIKDELEDLSLKALNREAFDQIKALVAAKKGERASFLQEAEETLVARARASGIEIAVQSRAKHFWSIYQKMKKRNKAADELYDLLAMRILCETVNDCYTMLGLVHTIWKPLDNRFKDYIAMPKPNGYRSLHTTVMGLEGRPLEIQIRTREMHDIAENGVASHWLYKKGTSNEIITENSLSVINQLKELTKSRFTDEDYLASIKTDILGDSIYVFTPKGDIMELPAGSTAIDFAYHVHTAVGEKIVGAKADGSIIPLSEPLKNTQVIEVITHPQAHPTQNQYANAHTAKARQKIRAWLAENDPGASFEKKEAEQEPAEQKHHHRGIRTHEPESSEEREFDAAVLNIRIGDTTNFMIKFAQCCKPVPPLPIVGYVSRGRGIIIHRKDCTNLGRIPEIKHRSIPVEWEVPPEEKPKKKK</sequence>
<dbReference type="InterPro" id="IPR004095">
    <property type="entry name" value="TGS"/>
</dbReference>
<feature type="compositionally biased region" description="Basic and acidic residues" evidence="2">
    <location>
        <begin position="502"/>
        <end position="513"/>
    </location>
</feature>
<dbReference type="InterPro" id="IPR012675">
    <property type="entry name" value="Beta-grasp_dom_sf"/>
</dbReference>
<dbReference type="Pfam" id="PF02824">
    <property type="entry name" value="TGS"/>
    <property type="match status" value="1"/>
</dbReference>
<dbReference type="FunFam" id="1.10.3210.10:FF:000001">
    <property type="entry name" value="GTP pyrophosphokinase RelA"/>
    <property type="match status" value="1"/>
</dbReference>
<gene>
    <name evidence="4" type="ORF">K7J14_12840</name>
</gene>
<feature type="compositionally biased region" description="Basic and acidic residues" evidence="2">
    <location>
        <begin position="482"/>
        <end position="494"/>
    </location>
</feature>
<dbReference type="GO" id="GO:0015969">
    <property type="term" value="P:guanosine tetraphosphate metabolic process"/>
    <property type="evidence" value="ECO:0007669"/>
    <property type="project" value="InterPro"/>
</dbReference>
<feature type="region of interest" description="Disordered" evidence="2">
    <location>
        <begin position="480"/>
        <end position="513"/>
    </location>
</feature>
<dbReference type="SUPFAM" id="SSF109604">
    <property type="entry name" value="HD-domain/PDEase-like"/>
    <property type="match status" value="1"/>
</dbReference>
<protein>
    <submittedName>
        <fullName evidence="4">RelA/SpoT family protein</fullName>
    </submittedName>
</protein>
<keyword evidence="5" id="KW-1185">Reference proteome</keyword>
<dbReference type="InterPro" id="IPR033655">
    <property type="entry name" value="TGS_RelA/SpoT"/>
</dbReference>
<dbReference type="Proteomes" id="UP001198163">
    <property type="component" value="Unassembled WGS sequence"/>
</dbReference>
<comment type="function">
    <text evidence="1">In eubacteria ppGpp (guanosine 3'-diphosphate 5'-diphosphate) is a mediator of the stringent response that coordinates a variety of cellular activities in response to changes in nutritional abundance.</text>
</comment>
<dbReference type="PANTHER" id="PTHR21262">
    <property type="entry name" value="GUANOSINE-3',5'-BIS DIPHOSPHATE 3'-PYROPHOSPHOHYDROLASE"/>
    <property type="match status" value="1"/>
</dbReference>
<proteinExistence type="inferred from homology"/>
<feature type="domain" description="TGS" evidence="3">
    <location>
        <begin position="385"/>
        <end position="446"/>
    </location>
</feature>
<dbReference type="PROSITE" id="PS51880">
    <property type="entry name" value="TGS"/>
    <property type="match status" value="1"/>
</dbReference>
<dbReference type="InterPro" id="IPR012676">
    <property type="entry name" value="TGS-like"/>
</dbReference>
<name>A0AAE3EID5_9SPIR</name>
<dbReference type="FunFam" id="3.30.460.10:FF:000001">
    <property type="entry name" value="GTP pyrophosphokinase RelA"/>
    <property type="match status" value="1"/>
</dbReference>
<dbReference type="Pfam" id="PF04607">
    <property type="entry name" value="RelA_SpoT"/>
    <property type="match status" value="1"/>
</dbReference>
<dbReference type="SUPFAM" id="SSF81271">
    <property type="entry name" value="TGS-like"/>
    <property type="match status" value="1"/>
</dbReference>
<dbReference type="SUPFAM" id="SSF81301">
    <property type="entry name" value="Nucleotidyltransferase"/>
    <property type="match status" value="1"/>
</dbReference>
<dbReference type="CDD" id="cd05399">
    <property type="entry name" value="NT_Rel-Spo_like"/>
    <property type="match status" value="1"/>
</dbReference>
<dbReference type="CDD" id="cd01668">
    <property type="entry name" value="TGS_RSH"/>
    <property type="match status" value="1"/>
</dbReference>
<dbReference type="RefSeq" id="WP_230756991.1">
    <property type="nucleotide sequence ID" value="NZ_JAINWA010000003.1"/>
</dbReference>
<reference evidence="4" key="1">
    <citation type="submission" date="2021-08" db="EMBL/GenBank/DDBJ databases">
        <title>Comparative analyses of Brucepasteria parasyntrophica and Teretinema zuelzerae.</title>
        <authorList>
            <person name="Song Y."/>
            <person name="Brune A."/>
        </authorList>
    </citation>
    <scope>NUCLEOTIDE SEQUENCE</scope>
    <source>
        <strain evidence="4">DSM 1903</strain>
    </source>
</reference>
<dbReference type="Gene3D" id="3.30.460.10">
    <property type="entry name" value="Beta Polymerase, domain 2"/>
    <property type="match status" value="1"/>
</dbReference>
<dbReference type="InterPro" id="IPR043519">
    <property type="entry name" value="NT_sf"/>
</dbReference>
<dbReference type="InterPro" id="IPR007685">
    <property type="entry name" value="RelA_SpoT"/>
</dbReference>
<accession>A0AAE3EID5</accession>
<evidence type="ECO:0000256" key="2">
    <source>
        <dbReference type="SAM" id="MobiDB-lite"/>
    </source>
</evidence>
<dbReference type="InterPro" id="IPR004811">
    <property type="entry name" value="RelA/Spo_fam"/>
</dbReference>
<evidence type="ECO:0000313" key="5">
    <source>
        <dbReference type="Proteomes" id="UP001198163"/>
    </source>
</evidence>
<dbReference type="EMBL" id="JAINWA010000003">
    <property type="protein sequence ID" value="MCD1655580.1"/>
    <property type="molecule type" value="Genomic_DNA"/>
</dbReference>
<dbReference type="PANTHER" id="PTHR21262:SF31">
    <property type="entry name" value="GTP PYROPHOSPHOKINASE"/>
    <property type="match status" value="1"/>
</dbReference>
<dbReference type="Gene3D" id="1.10.3210.10">
    <property type="entry name" value="Hypothetical protein af1432"/>
    <property type="match status" value="1"/>
</dbReference>
<dbReference type="Pfam" id="PF13328">
    <property type="entry name" value="HD_4"/>
    <property type="match status" value="1"/>
</dbReference>
<comment type="caution">
    <text evidence="4">The sequence shown here is derived from an EMBL/GenBank/DDBJ whole genome shotgun (WGS) entry which is preliminary data.</text>
</comment>
<dbReference type="FunFam" id="3.10.20.30:FF:000002">
    <property type="entry name" value="GTP pyrophosphokinase (RelA/SpoT)"/>
    <property type="match status" value="1"/>
</dbReference>
<dbReference type="GO" id="GO:0015949">
    <property type="term" value="P:nucleobase-containing small molecule interconversion"/>
    <property type="evidence" value="ECO:0007669"/>
    <property type="project" value="UniProtKB-ARBA"/>
</dbReference>
<dbReference type="Gene3D" id="3.10.20.30">
    <property type="match status" value="1"/>
</dbReference>